<evidence type="ECO:0000259" key="1">
    <source>
        <dbReference type="PROSITE" id="PS51707"/>
    </source>
</evidence>
<dbReference type="SUPFAM" id="SSF55154">
    <property type="entry name" value="CYTH-like phosphatases"/>
    <property type="match status" value="1"/>
</dbReference>
<accession>A0A645DZI8</accession>
<dbReference type="InterPro" id="IPR008173">
    <property type="entry name" value="Adenylyl_cyclase_CyaB"/>
</dbReference>
<name>A0A645DZI8_9ZZZZ</name>
<dbReference type="AlphaFoldDB" id="A0A645DZI8"/>
<dbReference type="PROSITE" id="PS51707">
    <property type="entry name" value="CYTH"/>
    <property type="match status" value="1"/>
</dbReference>
<protein>
    <recommendedName>
        <fullName evidence="1">CYTH domain-containing protein</fullName>
    </recommendedName>
</protein>
<dbReference type="PANTHER" id="PTHR21028">
    <property type="entry name" value="SI:CH211-156B7.4"/>
    <property type="match status" value="1"/>
</dbReference>
<sequence length="182" mass="21407">MKEMELRIIKIDVDGIRKKLNEINAVKVKEEYQINNIYDFPDRRLLNNKGYARIRVVEDMLNNNNTNYMTTKKLLSQEKYKVMEERESKIENAEEGALIFQALGLELVQSIKKYRESYRYKDSLIEIDINDKSFCPFPYIEIESSSEAEIEEIVHLLGYTMKDTTSKTIFEILNMEGTIKGL</sequence>
<dbReference type="EMBL" id="VSSQ01041277">
    <property type="protein sequence ID" value="MPM94679.1"/>
    <property type="molecule type" value="Genomic_DNA"/>
</dbReference>
<evidence type="ECO:0000313" key="2">
    <source>
        <dbReference type="EMBL" id="MPM94679.1"/>
    </source>
</evidence>
<proteinExistence type="predicted"/>
<dbReference type="PANTHER" id="PTHR21028:SF2">
    <property type="entry name" value="CYTH DOMAIN-CONTAINING PROTEIN"/>
    <property type="match status" value="1"/>
</dbReference>
<comment type="caution">
    <text evidence="2">The sequence shown here is derived from an EMBL/GenBank/DDBJ whole genome shotgun (WGS) entry which is preliminary data.</text>
</comment>
<reference evidence="2" key="1">
    <citation type="submission" date="2019-08" db="EMBL/GenBank/DDBJ databases">
        <authorList>
            <person name="Kucharzyk K."/>
            <person name="Murdoch R.W."/>
            <person name="Higgins S."/>
            <person name="Loffler F."/>
        </authorList>
    </citation>
    <scope>NUCLEOTIDE SEQUENCE</scope>
</reference>
<dbReference type="Pfam" id="PF01928">
    <property type="entry name" value="CYTH"/>
    <property type="match status" value="1"/>
</dbReference>
<gene>
    <name evidence="2" type="ORF">SDC9_141827</name>
</gene>
<organism evidence="2">
    <name type="scientific">bioreactor metagenome</name>
    <dbReference type="NCBI Taxonomy" id="1076179"/>
    <lineage>
        <taxon>unclassified sequences</taxon>
        <taxon>metagenomes</taxon>
        <taxon>ecological metagenomes</taxon>
    </lineage>
</organism>
<dbReference type="CDD" id="cd07890">
    <property type="entry name" value="CYTH-like_AC_IV-like"/>
    <property type="match status" value="1"/>
</dbReference>
<dbReference type="Gene3D" id="2.40.320.10">
    <property type="entry name" value="Hypothetical Protein Pfu-838710-001"/>
    <property type="match status" value="1"/>
</dbReference>
<dbReference type="SMART" id="SM01118">
    <property type="entry name" value="CYTH"/>
    <property type="match status" value="1"/>
</dbReference>
<dbReference type="InterPro" id="IPR033469">
    <property type="entry name" value="CYTH-like_dom_sf"/>
</dbReference>
<dbReference type="InterPro" id="IPR023577">
    <property type="entry name" value="CYTH_domain"/>
</dbReference>
<feature type="domain" description="CYTH" evidence="1">
    <location>
        <begin position="1"/>
        <end position="175"/>
    </location>
</feature>